<dbReference type="Proteomes" id="UP000672039">
    <property type="component" value="Chromosome"/>
</dbReference>
<feature type="domain" description="Multidrug resistance protein MdtA-like C-terminal permuted SH3" evidence="8">
    <location>
        <begin position="318"/>
        <end position="373"/>
    </location>
</feature>
<accession>A0ABX7WU27</accession>
<name>A0ABX7WU27_9GAMM</name>
<keyword evidence="3" id="KW-0813">Transport</keyword>
<keyword evidence="10" id="KW-1185">Reference proteome</keyword>
<dbReference type="Gene3D" id="2.40.420.20">
    <property type="match status" value="1"/>
</dbReference>
<dbReference type="Pfam" id="PF25954">
    <property type="entry name" value="Beta-barrel_RND_2"/>
    <property type="match status" value="1"/>
</dbReference>
<evidence type="ECO:0000256" key="2">
    <source>
        <dbReference type="ARBA" id="ARBA00009477"/>
    </source>
</evidence>
<gene>
    <name evidence="9" type="ORF">J9253_00695</name>
</gene>
<keyword evidence="4" id="KW-0175">Coiled coil</keyword>
<dbReference type="NCBIfam" id="TIGR01730">
    <property type="entry name" value="RND_mfp"/>
    <property type="match status" value="1"/>
</dbReference>
<dbReference type="InterPro" id="IPR006143">
    <property type="entry name" value="RND_pump_MFP"/>
</dbReference>
<keyword evidence="5" id="KW-0732">Signal</keyword>
<organism evidence="9 10">
    <name type="scientific">Thiothrix litoralis</name>
    <dbReference type="NCBI Taxonomy" id="2891210"/>
    <lineage>
        <taxon>Bacteria</taxon>
        <taxon>Pseudomonadati</taxon>
        <taxon>Pseudomonadota</taxon>
        <taxon>Gammaproteobacteria</taxon>
        <taxon>Thiotrichales</taxon>
        <taxon>Thiotrichaceae</taxon>
        <taxon>Thiothrix</taxon>
    </lineage>
</organism>
<comment type="subcellular location">
    <subcellularLocation>
        <location evidence="1">Cell envelope</location>
    </subcellularLocation>
</comment>
<feature type="domain" description="Multidrug resistance protein MdtA-like barrel-sandwich hybrid" evidence="6">
    <location>
        <begin position="67"/>
        <end position="231"/>
    </location>
</feature>
<feature type="chain" id="PRO_5047034746" evidence="5">
    <location>
        <begin position="29"/>
        <end position="400"/>
    </location>
</feature>
<evidence type="ECO:0000313" key="10">
    <source>
        <dbReference type="Proteomes" id="UP000672039"/>
    </source>
</evidence>
<evidence type="ECO:0000313" key="9">
    <source>
        <dbReference type="EMBL" id="QTR46517.1"/>
    </source>
</evidence>
<dbReference type="Pfam" id="PF25967">
    <property type="entry name" value="RND-MFP_C"/>
    <property type="match status" value="1"/>
</dbReference>
<evidence type="ECO:0000259" key="8">
    <source>
        <dbReference type="Pfam" id="PF25967"/>
    </source>
</evidence>
<dbReference type="SUPFAM" id="SSF111369">
    <property type="entry name" value="HlyD-like secretion proteins"/>
    <property type="match status" value="3"/>
</dbReference>
<evidence type="ECO:0000256" key="4">
    <source>
        <dbReference type="SAM" id="Coils"/>
    </source>
</evidence>
<dbReference type="Gene3D" id="2.40.50.100">
    <property type="match status" value="1"/>
</dbReference>
<evidence type="ECO:0000256" key="3">
    <source>
        <dbReference type="ARBA" id="ARBA00022448"/>
    </source>
</evidence>
<dbReference type="Pfam" id="PF25917">
    <property type="entry name" value="BSH_RND"/>
    <property type="match status" value="1"/>
</dbReference>
<sequence>MMPIYKPSLRILIPLLLAATLSSQVSVGADAMVADSQNTPTVTVATVALGDLLARTHVSGTLVAKEEVLINPQIGGYEVQQILVDIGDTVKAGDVLVKLDARTLEAQLAQADADVVRAKANVRQAQSQIDSAKANLPQATTSLTRNQRLRSSGSIPTATLDDSQAAAGVAQAAFDSAKEGLNVAAAQLTQLQAQRDLAALNLSRATIKAPVGGIIAQRTAKQGAIASTGGEPMLKIIANGDIELEAEVVETALNGVQPGNQADISIAGAGNQTGKVRRVSPTVDPQTRLGLVRITLDKNPAIRSGGFADGWITVNKKQALMVPSTAVQSNTEGDAVTVVKDGVIEKRSIVAGILFDGKREVIKGLTAGETVLVRAGNFFRDGDLVKVARPVLDIPVGAAP</sequence>
<reference evidence="9 10" key="1">
    <citation type="submission" date="2021-04" db="EMBL/GenBank/DDBJ databases">
        <title>Genomics, taxonomy and metabolism of representatives of sulfur bacteria of the genus Thiothrix: Thiothrix fructosivorans QT, Thiothrix unzii A1T and three new species, Thiothrix subterranea sp. nov., Thiothrix litoralis sp. nov. and 'Candidatus Thiothrix anitrata' sp. nov.</title>
        <authorList>
            <person name="Ravin N.V."/>
            <person name="Smolyakov D."/>
            <person name="Rudenko T.S."/>
            <person name="Mardanov A.V."/>
            <person name="Beletsky A.V."/>
            <person name="Markov N.D."/>
            <person name="Fomenkov A.I."/>
            <person name="Roberts R.J."/>
            <person name="Karnachuk O.V."/>
            <person name="Novikov A."/>
            <person name="Grabovich M.Y."/>
        </authorList>
    </citation>
    <scope>NUCLEOTIDE SEQUENCE [LARGE SCALE GENOMIC DNA]</scope>
    <source>
        <strain evidence="9 10">AS</strain>
    </source>
</reference>
<dbReference type="InterPro" id="IPR058792">
    <property type="entry name" value="Beta-barrel_RND_2"/>
</dbReference>
<comment type="similarity">
    <text evidence="2">Belongs to the membrane fusion protein (MFP) (TC 8.A.1) family.</text>
</comment>
<dbReference type="Gene3D" id="1.10.287.470">
    <property type="entry name" value="Helix hairpin bin"/>
    <property type="match status" value="1"/>
</dbReference>
<dbReference type="InterPro" id="IPR058625">
    <property type="entry name" value="MdtA-like_BSH"/>
</dbReference>
<dbReference type="EMBL" id="CP072801">
    <property type="protein sequence ID" value="QTR46517.1"/>
    <property type="molecule type" value="Genomic_DNA"/>
</dbReference>
<feature type="domain" description="CusB-like beta-barrel" evidence="7">
    <location>
        <begin position="244"/>
        <end position="299"/>
    </location>
</feature>
<evidence type="ECO:0000256" key="1">
    <source>
        <dbReference type="ARBA" id="ARBA00004196"/>
    </source>
</evidence>
<dbReference type="PANTHER" id="PTHR30469:SF15">
    <property type="entry name" value="HLYD FAMILY OF SECRETION PROTEINS"/>
    <property type="match status" value="1"/>
</dbReference>
<dbReference type="InterPro" id="IPR058627">
    <property type="entry name" value="MdtA-like_C"/>
</dbReference>
<evidence type="ECO:0000259" key="6">
    <source>
        <dbReference type="Pfam" id="PF25917"/>
    </source>
</evidence>
<protein>
    <submittedName>
        <fullName evidence="9">Efflux RND transporter periplasmic adaptor subunit</fullName>
    </submittedName>
</protein>
<feature type="signal peptide" evidence="5">
    <location>
        <begin position="1"/>
        <end position="28"/>
    </location>
</feature>
<dbReference type="Gene3D" id="2.40.30.170">
    <property type="match status" value="1"/>
</dbReference>
<proteinExistence type="inferred from homology"/>
<evidence type="ECO:0000256" key="5">
    <source>
        <dbReference type="SAM" id="SignalP"/>
    </source>
</evidence>
<feature type="coiled-coil region" evidence="4">
    <location>
        <begin position="101"/>
        <end position="135"/>
    </location>
</feature>
<evidence type="ECO:0000259" key="7">
    <source>
        <dbReference type="Pfam" id="PF25954"/>
    </source>
</evidence>
<dbReference type="RefSeq" id="WP_210222851.1">
    <property type="nucleotide sequence ID" value="NZ_CP072801.1"/>
</dbReference>
<dbReference type="PANTHER" id="PTHR30469">
    <property type="entry name" value="MULTIDRUG RESISTANCE PROTEIN MDTA"/>
    <property type="match status" value="1"/>
</dbReference>